<dbReference type="EMBL" id="PDLK01000002">
    <property type="protein sequence ID" value="PHH05095.1"/>
    <property type="molecule type" value="Genomic_DNA"/>
</dbReference>
<evidence type="ECO:0000313" key="1">
    <source>
        <dbReference type="EMBL" id="PHH05095.1"/>
    </source>
</evidence>
<accession>A0A855EMP9</accession>
<reference evidence="2" key="1">
    <citation type="submission" date="2017-09" db="EMBL/GenBank/DDBJ databases">
        <title>FDA dAtabase for Regulatory Grade micrObial Sequences (FDA-ARGOS): Supporting development and validation of Infectious Disease Dx tests.</title>
        <authorList>
            <person name="Minogue T."/>
            <person name="Wolcott M."/>
            <person name="Wasieloski L."/>
            <person name="Aguilar W."/>
            <person name="Moore D."/>
            <person name="Tallon L."/>
            <person name="Sadzewicz L."/>
            <person name="Ott S."/>
            <person name="Zhao X."/>
            <person name="Nagaraj S."/>
            <person name="Vavikolanu K."/>
            <person name="Aluvathingal J."/>
            <person name="Nadendla S."/>
            <person name="Sichtig H."/>
        </authorList>
    </citation>
    <scope>NUCLEOTIDE SEQUENCE [LARGE SCALE GENOMIC DNA]</scope>
    <source>
        <strain evidence="2">FDAARGOS_404</strain>
    </source>
</reference>
<comment type="caution">
    <text evidence="1">The sequence shown here is derived from an EMBL/GenBank/DDBJ whole genome shotgun (WGS) entry which is preliminary data.</text>
</comment>
<dbReference type="Proteomes" id="UP000222768">
    <property type="component" value="Unassembled WGS sequence"/>
</dbReference>
<proteinExistence type="predicted"/>
<protein>
    <submittedName>
        <fullName evidence="1">Uncharacterized protein</fullName>
    </submittedName>
</protein>
<evidence type="ECO:0000313" key="2">
    <source>
        <dbReference type="Proteomes" id="UP000222768"/>
    </source>
</evidence>
<name>A0A855EMP9_9ENTR</name>
<gene>
    <name evidence="1" type="ORF">CRX53_14580</name>
</gene>
<dbReference type="AlphaFoldDB" id="A0A855EMP9"/>
<organism evidence="1 2">
    <name type="scientific">Leclercia adecarboxylata</name>
    <dbReference type="NCBI Taxonomy" id="83655"/>
    <lineage>
        <taxon>Bacteria</taxon>
        <taxon>Pseudomonadati</taxon>
        <taxon>Pseudomonadota</taxon>
        <taxon>Gammaproteobacteria</taxon>
        <taxon>Enterobacterales</taxon>
        <taxon>Enterobacteriaceae</taxon>
        <taxon>Leclercia</taxon>
    </lineage>
</organism>
<sequence>MFVLVLMTGQMRTPGGRREEIPYIKGGHCNAAGQGGKPLSRQPLRFWLQNFLIILANDS</sequence>